<evidence type="ECO:0000256" key="4">
    <source>
        <dbReference type="ARBA" id="ARBA00022741"/>
    </source>
</evidence>
<evidence type="ECO:0000256" key="5">
    <source>
        <dbReference type="ARBA" id="ARBA00022777"/>
    </source>
</evidence>
<evidence type="ECO:0000313" key="13">
    <source>
        <dbReference type="EMBL" id="KAF0979524.1"/>
    </source>
</evidence>
<keyword evidence="10" id="KW-0812">Transmembrane</keyword>
<dbReference type="Gene3D" id="3.30.200.20">
    <property type="entry name" value="Phosphorylase Kinase, domain 1"/>
    <property type="match status" value="1"/>
</dbReference>
<evidence type="ECO:0000259" key="12">
    <source>
        <dbReference type="PROSITE" id="PS50011"/>
    </source>
</evidence>
<evidence type="ECO:0000256" key="1">
    <source>
        <dbReference type="ARBA" id="ARBA00012513"/>
    </source>
</evidence>
<keyword evidence="10" id="KW-0472">Membrane</keyword>
<keyword evidence="2" id="KW-0723">Serine/threonine-protein kinase</keyword>
<dbReference type="SUPFAM" id="SSF56112">
    <property type="entry name" value="Protein kinase-like (PK-like)"/>
    <property type="match status" value="1"/>
</dbReference>
<dbReference type="SMART" id="SM00220">
    <property type="entry name" value="S_TKc"/>
    <property type="match status" value="1"/>
</dbReference>
<comment type="catalytic activity">
    <reaction evidence="7">
        <text>L-threonyl-[protein] + ATP = O-phospho-L-threonyl-[protein] + ADP + H(+)</text>
        <dbReference type="Rhea" id="RHEA:46608"/>
        <dbReference type="Rhea" id="RHEA-COMP:11060"/>
        <dbReference type="Rhea" id="RHEA-COMP:11605"/>
        <dbReference type="ChEBI" id="CHEBI:15378"/>
        <dbReference type="ChEBI" id="CHEBI:30013"/>
        <dbReference type="ChEBI" id="CHEBI:30616"/>
        <dbReference type="ChEBI" id="CHEBI:61977"/>
        <dbReference type="ChEBI" id="CHEBI:456216"/>
        <dbReference type="EC" id="2.7.11.1"/>
    </reaction>
</comment>
<dbReference type="InterPro" id="IPR011009">
    <property type="entry name" value="Kinase-like_dom_sf"/>
</dbReference>
<dbReference type="InterPro" id="IPR011050">
    <property type="entry name" value="Pectin_lyase_fold/virulence"/>
</dbReference>
<dbReference type="VEuPathDB" id="AmoebaDB:FDP41_001441"/>
<dbReference type="GeneID" id="68108659"/>
<dbReference type="Pfam" id="PF00069">
    <property type="entry name" value="Pkinase"/>
    <property type="match status" value="1"/>
</dbReference>
<proteinExistence type="predicted"/>
<dbReference type="InterPro" id="IPR051681">
    <property type="entry name" value="Ser/Thr_Kinases-Pseudokinases"/>
</dbReference>
<dbReference type="PROSITE" id="PS00107">
    <property type="entry name" value="PROTEIN_KINASE_ATP"/>
    <property type="match status" value="1"/>
</dbReference>
<sequence length="1077" mass="121640">MLSTLFLILLLLHSFFTPFFILSENLSFSSSTFPLQATTTTKSLSSSENSLINPLNFTILYVQPNSSSSSLPNCTQKSDPCSSISQALQKLSELFQLKIIEQKSAIIYLLEGKYVGNSAACRMKQNAVSESYDDIIVASYPYDNTNNSENRMIIDCNNGELISYLKARSISFQNLTVLRTKIYSDEQFVVLNVFEIKFEMCQIDNMAVQASYYKKEFNVTFVQCNVTHSELYNILKTTFEESIMKFIGLTSNKKAIVSIQNCAIQNFNYKSVQQYVNTILDIQYSQTFSIVNSQFVNSSFVITRFQSIEFKGVNFDGYTSIYQAYSRTATLTNIISTNGNFFLESDGIDSVVFSSNLVITGSLFENNKGAVIANFEGVLDSEIRLVTSSFSYNSLEQGFGGAVSISGVQRTVFEQCYFMGNKALNGGAMYLDTRFVSVQSADFINNYATQNGGALYIKNHDSSFFSNLGFTFLNNTAYRGGAIYFETSAPLDSQQSLLRKFHSCYNNTALYSGGCIYSTKIDMSDNYNIYLSNNIGNKALSYGPFIGGPFSDIHFQVVIQFDSNSEVENVTQIMYPQQPLEWSIYPGQVIPKIRFQKVSYNGTEIINYLQDQVILKARNDDSIIHSDVSKSRNEIIGLSLSIFSNSSTKIEAILIFENYYKLNVTIHILDCPDGYKLKQPFSYGYICIKNDVPISNDLILKIVIPIAVVSGVFLTLIFGLILLVTIKVVRNIYLKLQMLKRKVKAEQTLESKIIDKKVIFSDMKTPLLINDSIGSSSDYTPSIGKTQKKSYQSLIIPIEDIEIVKKIGEGSNGTVYQGKWNSKDVALKTLKFDDIDMGEEFEKKPPLEYLPKGSLDKLIYGCKMRVEFLTLRQKINILLGVANGMAYLHSLKPPIVHRDLKPGNILIDEDYNARVCDFGLSKIMGNSAAATKHIGTVFYMAREMVDDNPKYTPKIDVYSFAIIMWELFFEENPYVNDKSAKIHRFNSASSVENEYNVLLHVLNGSRPKIPFSSPLEEEIWLKEYVQPYQNGCSLPKLVQITNEYIELMKRCWQSEPELRPEFSEIVQVLTSVEKLLL</sequence>
<dbReference type="PROSITE" id="PS50011">
    <property type="entry name" value="PROTEIN_KINASE_DOM"/>
    <property type="match status" value="1"/>
</dbReference>
<evidence type="ECO:0000256" key="11">
    <source>
        <dbReference type="SAM" id="SignalP"/>
    </source>
</evidence>
<evidence type="ECO:0000256" key="3">
    <source>
        <dbReference type="ARBA" id="ARBA00022679"/>
    </source>
</evidence>
<dbReference type="EMBL" id="VFQX01000025">
    <property type="protein sequence ID" value="KAF0979524.1"/>
    <property type="molecule type" value="Genomic_DNA"/>
</dbReference>
<keyword evidence="10" id="KW-1133">Transmembrane helix</keyword>
<name>A0A6A5BYV4_NAEFO</name>
<dbReference type="InterPro" id="IPR000719">
    <property type="entry name" value="Prot_kinase_dom"/>
</dbReference>
<dbReference type="SUPFAM" id="SSF51126">
    <property type="entry name" value="Pectin lyase-like"/>
    <property type="match status" value="1"/>
</dbReference>
<dbReference type="VEuPathDB" id="AmoebaDB:NfTy_045960"/>
<evidence type="ECO:0000256" key="7">
    <source>
        <dbReference type="ARBA" id="ARBA00047899"/>
    </source>
</evidence>
<feature type="domain" description="Protein kinase" evidence="12">
    <location>
        <begin position="801"/>
        <end position="1076"/>
    </location>
</feature>
<dbReference type="PANTHER" id="PTHR44329">
    <property type="entry name" value="SERINE/THREONINE-PROTEIN KINASE TNNI3K-RELATED"/>
    <property type="match status" value="1"/>
</dbReference>
<organism evidence="13 14">
    <name type="scientific">Naegleria fowleri</name>
    <name type="common">Brain eating amoeba</name>
    <dbReference type="NCBI Taxonomy" id="5763"/>
    <lineage>
        <taxon>Eukaryota</taxon>
        <taxon>Discoba</taxon>
        <taxon>Heterolobosea</taxon>
        <taxon>Tetramitia</taxon>
        <taxon>Eutetramitia</taxon>
        <taxon>Vahlkampfiidae</taxon>
        <taxon>Naegleria</taxon>
    </lineage>
</organism>
<evidence type="ECO:0000313" key="14">
    <source>
        <dbReference type="Proteomes" id="UP000444721"/>
    </source>
</evidence>
<evidence type="ECO:0000256" key="2">
    <source>
        <dbReference type="ARBA" id="ARBA00022527"/>
    </source>
</evidence>
<dbReference type="Proteomes" id="UP000444721">
    <property type="component" value="Unassembled WGS sequence"/>
</dbReference>
<dbReference type="RefSeq" id="XP_044564237.1">
    <property type="nucleotide sequence ID" value="XM_044704526.1"/>
</dbReference>
<reference evidence="13 14" key="1">
    <citation type="journal article" date="2019" name="Sci. Rep.">
        <title>Nanopore sequencing improves the draft genome of the human pathogenic amoeba Naegleria fowleri.</title>
        <authorList>
            <person name="Liechti N."/>
            <person name="Schurch N."/>
            <person name="Bruggmann R."/>
            <person name="Wittwer M."/>
        </authorList>
    </citation>
    <scope>NUCLEOTIDE SEQUENCE [LARGE SCALE GENOMIC DNA]</scope>
    <source>
        <strain evidence="13 14">ATCC 30894</strain>
    </source>
</reference>
<feature type="signal peptide" evidence="11">
    <location>
        <begin position="1"/>
        <end position="23"/>
    </location>
</feature>
<evidence type="ECO:0000256" key="8">
    <source>
        <dbReference type="ARBA" id="ARBA00048679"/>
    </source>
</evidence>
<gene>
    <name evidence="13" type="ORF">FDP41_001441</name>
</gene>
<dbReference type="VEuPathDB" id="AmoebaDB:NF0026940"/>
<dbReference type="PROSITE" id="PS00108">
    <property type="entry name" value="PROTEIN_KINASE_ST"/>
    <property type="match status" value="1"/>
</dbReference>
<keyword evidence="6 9" id="KW-0067">ATP-binding</keyword>
<keyword evidence="11" id="KW-0732">Signal</keyword>
<accession>A0A6A5BYV4</accession>
<comment type="catalytic activity">
    <reaction evidence="8">
        <text>L-seryl-[protein] + ATP = O-phospho-L-seryl-[protein] + ADP + H(+)</text>
        <dbReference type="Rhea" id="RHEA:17989"/>
        <dbReference type="Rhea" id="RHEA-COMP:9863"/>
        <dbReference type="Rhea" id="RHEA-COMP:11604"/>
        <dbReference type="ChEBI" id="CHEBI:15378"/>
        <dbReference type="ChEBI" id="CHEBI:29999"/>
        <dbReference type="ChEBI" id="CHEBI:30616"/>
        <dbReference type="ChEBI" id="CHEBI:83421"/>
        <dbReference type="ChEBI" id="CHEBI:456216"/>
        <dbReference type="EC" id="2.7.11.1"/>
    </reaction>
</comment>
<feature type="transmembrane region" description="Helical" evidence="10">
    <location>
        <begin position="702"/>
        <end position="729"/>
    </location>
</feature>
<evidence type="ECO:0000256" key="9">
    <source>
        <dbReference type="PROSITE-ProRule" id="PRU10141"/>
    </source>
</evidence>
<dbReference type="Gene3D" id="1.10.510.10">
    <property type="entry name" value="Transferase(Phosphotransferase) domain 1"/>
    <property type="match status" value="1"/>
</dbReference>
<dbReference type="GO" id="GO:0005524">
    <property type="term" value="F:ATP binding"/>
    <property type="evidence" value="ECO:0007669"/>
    <property type="project" value="UniProtKB-UniRule"/>
</dbReference>
<dbReference type="GO" id="GO:0004674">
    <property type="term" value="F:protein serine/threonine kinase activity"/>
    <property type="evidence" value="ECO:0007669"/>
    <property type="project" value="UniProtKB-KW"/>
</dbReference>
<protein>
    <recommendedName>
        <fullName evidence="1">non-specific serine/threonine protein kinase</fullName>
        <ecNumber evidence="1">2.7.11.1</ecNumber>
    </recommendedName>
</protein>
<feature type="binding site" evidence="9">
    <location>
        <position position="828"/>
    </location>
    <ligand>
        <name>ATP</name>
        <dbReference type="ChEBI" id="CHEBI:30616"/>
    </ligand>
</feature>
<dbReference type="OrthoDB" id="4062651at2759"/>
<keyword evidence="4 9" id="KW-0547">Nucleotide-binding</keyword>
<dbReference type="AlphaFoldDB" id="A0A6A5BYV4"/>
<keyword evidence="14" id="KW-1185">Reference proteome</keyword>
<dbReference type="EC" id="2.7.11.1" evidence="1"/>
<keyword evidence="3" id="KW-0808">Transferase</keyword>
<dbReference type="InterPro" id="IPR008271">
    <property type="entry name" value="Ser/Thr_kinase_AS"/>
</dbReference>
<dbReference type="OMA" id="WIGSESI"/>
<dbReference type="InterPro" id="IPR017441">
    <property type="entry name" value="Protein_kinase_ATP_BS"/>
</dbReference>
<keyword evidence="5" id="KW-0418">Kinase</keyword>
<feature type="chain" id="PRO_5025343131" description="non-specific serine/threonine protein kinase" evidence="11">
    <location>
        <begin position="24"/>
        <end position="1077"/>
    </location>
</feature>
<dbReference type="FunFam" id="1.10.510.10:FF:001023">
    <property type="entry name" value="Os07g0541700 protein"/>
    <property type="match status" value="1"/>
</dbReference>
<evidence type="ECO:0000256" key="6">
    <source>
        <dbReference type="ARBA" id="ARBA00022840"/>
    </source>
</evidence>
<comment type="caution">
    <text evidence="13">The sequence shown here is derived from an EMBL/GenBank/DDBJ whole genome shotgun (WGS) entry which is preliminary data.</text>
</comment>
<evidence type="ECO:0000256" key="10">
    <source>
        <dbReference type="SAM" id="Phobius"/>
    </source>
</evidence>